<dbReference type="SUPFAM" id="SSF51197">
    <property type="entry name" value="Clavaminate synthase-like"/>
    <property type="match status" value="1"/>
</dbReference>
<dbReference type="SMART" id="SM00558">
    <property type="entry name" value="JmjC"/>
    <property type="match status" value="1"/>
</dbReference>
<dbReference type="Pfam" id="PF13621">
    <property type="entry name" value="Cupin_8"/>
    <property type="match status" value="1"/>
</dbReference>
<evidence type="ECO:0000313" key="2">
    <source>
        <dbReference type="EMBL" id="KAK5646056.1"/>
    </source>
</evidence>
<dbReference type="AlphaFoldDB" id="A0AAN7ZQT9"/>
<accession>A0AAN7ZQT9</accession>
<dbReference type="Proteomes" id="UP001329430">
    <property type="component" value="Chromosome 3"/>
</dbReference>
<dbReference type="PANTHER" id="PTHR12461:SF99">
    <property type="entry name" value="BIFUNCTIONAL PEPTIDASE AND (3S)-LYSYL HYDROXYLASE JMJD7"/>
    <property type="match status" value="1"/>
</dbReference>
<dbReference type="Gene3D" id="2.60.120.10">
    <property type="entry name" value="Jelly Rolls"/>
    <property type="match status" value="1"/>
</dbReference>
<gene>
    <name evidence="2" type="ORF">RI129_004520</name>
</gene>
<organism evidence="2 3">
    <name type="scientific">Pyrocoelia pectoralis</name>
    <dbReference type="NCBI Taxonomy" id="417401"/>
    <lineage>
        <taxon>Eukaryota</taxon>
        <taxon>Metazoa</taxon>
        <taxon>Ecdysozoa</taxon>
        <taxon>Arthropoda</taxon>
        <taxon>Hexapoda</taxon>
        <taxon>Insecta</taxon>
        <taxon>Pterygota</taxon>
        <taxon>Neoptera</taxon>
        <taxon>Endopterygota</taxon>
        <taxon>Coleoptera</taxon>
        <taxon>Polyphaga</taxon>
        <taxon>Elateriformia</taxon>
        <taxon>Elateroidea</taxon>
        <taxon>Lampyridae</taxon>
        <taxon>Lampyrinae</taxon>
        <taxon>Pyrocoelia</taxon>
    </lineage>
</organism>
<dbReference type="EMBL" id="JAVRBK010000003">
    <property type="protein sequence ID" value="KAK5646056.1"/>
    <property type="molecule type" value="Genomic_DNA"/>
</dbReference>
<reference evidence="2 3" key="1">
    <citation type="journal article" date="2024" name="Insects">
        <title>An Improved Chromosome-Level Genome Assembly of the Firefly Pyrocoelia pectoralis.</title>
        <authorList>
            <person name="Fu X."/>
            <person name="Meyer-Rochow V.B."/>
            <person name="Ballantyne L."/>
            <person name="Zhu X."/>
        </authorList>
    </citation>
    <scope>NUCLEOTIDE SEQUENCE [LARGE SCALE GENOMIC DNA]</scope>
    <source>
        <strain evidence="2">XCY_ONT2</strain>
    </source>
</reference>
<dbReference type="InterPro" id="IPR014710">
    <property type="entry name" value="RmlC-like_jellyroll"/>
</dbReference>
<protein>
    <recommendedName>
        <fullName evidence="1">JmjC domain-containing protein</fullName>
    </recommendedName>
</protein>
<sequence>MCYYEKRLKTCLNVLQEESRDLLHFHKNIPFVEVEENNERWIWNVYREYVAKNMPVVIKNACRNWKATKLWSVDYFLEKIPDKDVTVAITPNGYADGLIDVTNNDSHTEFFVMPEERTMKMTEFLNNMTAPKDNFVCYIQKQNSNLLDDFKELINDVDIELNWAQQLFARKPDAVNFWMGDKRAVTSMHKDPYENMYCVINGHKDFILIPPTDLPHVPYKYYPVGTFKNVTPSGYEIEPKLNDSVGDFVVKTTPPINSCQERIKKKPENCKYEMLNWIAVDPLNPKTDLYPNFRKTNVYNVRINEGDCLYLPSLWFHHVQQSHACIAVNYWYDMDFDIKYCYYKMLECLS</sequence>
<dbReference type="InterPro" id="IPR041667">
    <property type="entry name" value="Cupin_8"/>
</dbReference>
<feature type="domain" description="JmjC" evidence="1">
    <location>
        <begin position="128"/>
        <end position="347"/>
    </location>
</feature>
<proteinExistence type="predicted"/>
<name>A0AAN7ZQT9_9COLE</name>
<dbReference type="PANTHER" id="PTHR12461">
    <property type="entry name" value="HYPOXIA-INDUCIBLE FACTOR 1 ALPHA INHIBITOR-RELATED"/>
    <property type="match status" value="1"/>
</dbReference>
<keyword evidence="3" id="KW-1185">Reference proteome</keyword>
<dbReference type="InterPro" id="IPR003347">
    <property type="entry name" value="JmjC_dom"/>
</dbReference>
<dbReference type="PROSITE" id="PS51184">
    <property type="entry name" value="JMJC"/>
    <property type="match status" value="1"/>
</dbReference>
<comment type="caution">
    <text evidence="2">The sequence shown here is derived from an EMBL/GenBank/DDBJ whole genome shotgun (WGS) entry which is preliminary data.</text>
</comment>
<evidence type="ECO:0000259" key="1">
    <source>
        <dbReference type="PROSITE" id="PS51184"/>
    </source>
</evidence>
<evidence type="ECO:0000313" key="3">
    <source>
        <dbReference type="Proteomes" id="UP001329430"/>
    </source>
</evidence>